<evidence type="ECO:0000313" key="1">
    <source>
        <dbReference type="EMBL" id="GAO52814.1"/>
    </source>
</evidence>
<sequence>MNFFTITNVSYYLAKITRVSNPFHFHSLHTSTSVITLILAFAFNVPNNLNPFYRFFKKQSTYPLNLVNMINVCTLRITATAGTNLGRDFNINTIFILLDSCFNLSIIEQYSLLQYNL</sequence>
<name>A0A0E9NSH6_SAICN</name>
<gene>
    <name evidence="1" type="ORF">G7K_6881-t1</name>
</gene>
<reference evidence="1 2" key="3">
    <citation type="journal article" date="2015" name="Genome Announc.">
        <title>Draft Genome Sequence of the Archiascomycetous Yeast Saitoella complicata.</title>
        <authorList>
            <person name="Yamauchi K."/>
            <person name="Kondo S."/>
            <person name="Hamamoto M."/>
            <person name="Takahashi Y."/>
            <person name="Ogura Y."/>
            <person name="Hayashi T."/>
            <person name="Nishida H."/>
        </authorList>
    </citation>
    <scope>NUCLEOTIDE SEQUENCE [LARGE SCALE GENOMIC DNA]</scope>
    <source>
        <strain evidence="1 2">NRRL Y-17804</strain>
    </source>
</reference>
<proteinExistence type="predicted"/>
<protein>
    <submittedName>
        <fullName evidence="1">Uncharacterized protein</fullName>
    </submittedName>
</protein>
<dbReference type="EMBL" id="BACD03000089">
    <property type="protein sequence ID" value="GAO52814.1"/>
    <property type="molecule type" value="Genomic_DNA"/>
</dbReference>
<reference evidence="1 2" key="2">
    <citation type="journal article" date="2014" name="J. Gen. Appl. Microbiol.">
        <title>The early diverging ascomycetous budding yeast Saitoella complicata has three histone deacetylases belonging to the Clr6, Hos2, and Rpd3 lineages.</title>
        <authorList>
            <person name="Nishida H."/>
            <person name="Matsumoto T."/>
            <person name="Kondo S."/>
            <person name="Hamamoto M."/>
            <person name="Yoshikawa H."/>
        </authorList>
    </citation>
    <scope>NUCLEOTIDE SEQUENCE [LARGE SCALE GENOMIC DNA]</scope>
    <source>
        <strain evidence="1 2">NRRL Y-17804</strain>
    </source>
</reference>
<reference evidence="1 2" key="1">
    <citation type="journal article" date="2011" name="J. Gen. Appl. Microbiol.">
        <title>Draft genome sequencing of the enigmatic yeast Saitoella complicata.</title>
        <authorList>
            <person name="Nishida H."/>
            <person name="Hamamoto M."/>
            <person name="Sugiyama J."/>
        </authorList>
    </citation>
    <scope>NUCLEOTIDE SEQUENCE [LARGE SCALE GENOMIC DNA]</scope>
    <source>
        <strain evidence="1 2">NRRL Y-17804</strain>
    </source>
</reference>
<dbReference type="Proteomes" id="UP000033140">
    <property type="component" value="Unassembled WGS sequence"/>
</dbReference>
<dbReference type="AlphaFoldDB" id="A0A0E9NSH6"/>
<keyword evidence="2" id="KW-1185">Reference proteome</keyword>
<comment type="caution">
    <text evidence="1">The sequence shown here is derived from an EMBL/GenBank/DDBJ whole genome shotgun (WGS) entry which is preliminary data.</text>
</comment>
<evidence type="ECO:0000313" key="2">
    <source>
        <dbReference type="Proteomes" id="UP000033140"/>
    </source>
</evidence>
<organism evidence="1 2">
    <name type="scientific">Saitoella complicata (strain BCRC 22490 / CBS 7301 / JCM 7358 / NBRC 10748 / NRRL Y-17804)</name>
    <dbReference type="NCBI Taxonomy" id="698492"/>
    <lineage>
        <taxon>Eukaryota</taxon>
        <taxon>Fungi</taxon>
        <taxon>Dikarya</taxon>
        <taxon>Ascomycota</taxon>
        <taxon>Taphrinomycotina</taxon>
        <taxon>Taphrinomycotina incertae sedis</taxon>
        <taxon>Saitoella</taxon>
    </lineage>
</organism>
<accession>A0A0E9NSH6</accession>